<gene>
    <name evidence="5" type="ORF">CCAM_LOCUS15381</name>
</gene>
<sequence>MVSPKQLLSLIESSLLGPTPPSPSQRVELLHAVRQSMPRLRSLVSYPAPNPSDRVQVQSKEVRLPDSGRISLDDQDVQIALKLSDDLHLNEIECTRLLISANQEWGLLGRDHLEIMRLAAGLWYTERRDLITALYMILRAVVLDQGHDANLVADLLRYMEDLMNGGVRQRLITLIKELNREEPAGLGGPNCELYVLDSRGALVERKAVVARERLILTHCLVLSVLIVRASPKDIKDIFSALKDSGVELNCNTDTIKHQIAHGLLFSVVVSLVSDALSAVLDKASILTRDVSFRHEFQETIMVSVEDPVVKGYVNCVRHAWLVHLMLIHDGVDAQDTGPSVSSHDIRTINTLLEVIFSDNVFEFWMTNILQTPAFENDDEDMVYMYHAYLHKMMSCFLSHPLGRDKVKEAKDKAMIELSPYRMTSSHDQDRSMHTQKINPAPQTFVSLLEFVSEIYQREPDLLSGNDVLWTFVNFAGEDHTNFHTLVAFLKMMSTLASTAEGSSKVFELLQGKTFRSIGWGTLFSCLSIYEEKFKQAIQSPGAMLPDIQEGDAKALVAYLNVLQKVVENANPIERKNWFTDIEPLFKLLGYENVPPYLKGALRNTITTFVKVSPVMKDTVWRYLEQYDLPVVVGHHAGTTGQPMATQVYDMQFELNEIEARREQYPSTISFINLLNTLIAEEKDLTDRGRRFIGIFKFIYEQVFGPFPQRAYADPSEKWQLVIACLNHFKMMLSMYGFKDEDIENIADQSQLSESGQSAPVQMQLPVVELMKDFMSGKSAFRNVMSILLPGVSIVINERTSQGHGHLLEKAILLSLEIIILVLEKDLIVSDFWRPVYQPLDVILSQDHNQVLALLEYIRYDMQPRIQQCSIKIMSVLSSRMVGLVQLLLKSNVAGCLVEDYASCLELCSEECQSIEDMSEDPCILILQLLIDNISRPAPNITHLLLKFDLDNPIERTELQPKFHYSCLKVILDQLEKLLKPDANALLHEFGFQLLYELSVDPLTCGPILDLLSTKRYQFFIKHLDIIGVAPLPKRNSSQSLRISSLHQVCLGKLMFYFLSNSSSTHRETCQSIIVKLFGQGISDDSITPDNPDIAGARMISKNKVLELLDVVQFKTPETSLKSSQIVSSIKNGFLAEDILSNPSTTEKGGLYYYSERGDRLIDLTAFRDKLWELSSFGTEVELNEIRETIQQLLRWGWKYNKNLEEQAAQLHMLTGWSLVVEICASRRLSSLQSQTEVLFQLLDASLGASGSPDCSLKMALILTQVGLTCMAKLRDMCFLCPGGLQSETITYLDIIMAKQLSNGACLSILYKMIMAILRQDSSEALRRRQYTLLLSYFQYCQHILDPSIPASVMQFFPMDEQDNEDADLDKIVKDHAELSHANFSILRKEAQAILDLVIKDATHGSELAKTISFYVLDALISFDHEKFFLNQLQSRGFLKSCLISITNFSYQDGFPVGSMQRVCTLEAELALLLRISYKYRKSGAQVLFSMDALDRISSCRALKMQIKGSHRRFEAKFGRELSVDVDKQRMVIAPVLRLVFSLTSLVDASEFFEVSNKVVREVIEFIRGHALLFDQILREDLSGADELTMEQINLVVSILTKIWPYDESDDLGIVQGLFTMMRVVFSIDPESFTSNKSIRFVENQRKAEVNTSRLCFSLSSYLYFLVTKKRLRLQVSDGSMDYRSSAGQQQPTLTSLAFLLYSLTTSLEKAAEERYLLLNKIQDINELSSQEVDEIINMCAHEGSISSSESIQRRRYLAIMEMCRIVGDRNLLITTLLLVSENVMNIILFHFQDSSYECDPTKSVKRLTYDSKPDTNDDLSMLCGKLISTVERLGSLSEDKIGHELKVFHRLSSSLKELSIQKLGL</sequence>
<organism evidence="5 6">
    <name type="scientific">Cuscuta campestris</name>
    <dbReference type="NCBI Taxonomy" id="132261"/>
    <lineage>
        <taxon>Eukaryota</taxon>
        <taxon>Viridiplantae</taxon>
        <taxon>Streptophyta</taxon>
        <taxon>Embryophyta</taxon>
        <taxon>Tracheophyta</taxon>
        <taxon>Spermatophyta</taxon>
        <taxon>Magnoliopsida</taxon>
        <taxon>eudicotyledons</taxon>
        <taxon>Gunneridae</taxon>
        <taxon>Pentapetalae</taxon>
        <taxon>asterids</taxon>
        <taxon>lamiids</taxon>
        <taxon>Solanales</taxon>
        <taxon>Convolvulaceae</taxon>
        <taxon>Cuscuteae</taxon>
        <taxon>Cuscuta</taxon>
        <taxon>Cuscuta subgen. Grammica</taxon>
        <taxon>Cuscuta sect. Cleistogrammica</taxon>
    </lineage>
</organism>
<dbReference type="Pfam" id="PF11894">
    <property type="entry name" value="Nup192"/>
    <property type="match status" value="1"/>
</dbReference>
<comment type="subcellular location">
    <subcellularLocation>
        <location evidence="1">Nucleus</location>
    </subcellularLocation>
</comment>
<protein>
    <recommendedName>
        <fullName evidence="7">Nuclear pore complex protein NUP205</fullName>
    </recommendedName>
</protein>
<keyword evidence="3" id="KW-0813">Transport</keyword>
<dbReference type="EMBL" id="OOIL02001236">
    <property type="protein sequence ID" value="VFQ73605.1"/>
    <property type="molecule type" value="Genomic_DNA"/>
</dbReference>
<dbReference type="Proteomes" id="UP000595140">
    <property type="component" value="Unassembled WGS sequence"/>
</dbReference>
<evidence type="ECO:0000313" key="6">
    <source>
        <dbReference type="Proteomes" id="UP000595140"/>
    </source>
</evidence>
<evidence type="ECO:0000256" key="3">
    <source>
        <dbReference type="ARBA" id="ARBA00022448"/>
    </source>
</evidence>
<keyword evidence="6" id="KW-1185">Reference proteome</keyword>
<reference evidence="5 6" key="1">
    <citation type="submission" date="2018-04" db="EMBL/GenBank/DDBJ databases">
        <authorList>
            <person name="Vogel A."/>
        </authorList>
    </citation>
    <scope>NUCLEOTIDE SEQUENCE [LARGE SCALE GENOMIC DNA]</scope>
</reference>
<accession>A0A484LAR9</accession>
<evidence type="ECO:0000256" key="2">
    <source>
        <dbReference type="ARBA" id="ARBA00005892"/>
    </source>
</evidence>
<evidence type="ECO:0008006" key="7">
    <source>
        <dbReference type="Google" id="ProtNLM"/>
    </source>
</evidence>
<dbReference type="PANTHER" id="PTHR31344">
    <property type="entry name" value="NUCLEAR PORE COMPLEX PROTEIN NUP205"/>
    <property type="match status" value="1"/>
</dbReference>
<evidence type="ECO:0000313" key="5">
    <source>
        <dbReference type="EMBL" id="VFQ73605.1"/>
    </source>
</evidence>
<dbReference type="GO" id="GO:0005643">
    <property type="term" value="C:nuclear pore"/>
    <property type="evidence" value="ECO:0007669"/>
    <property type="project" value="InterPro"/>
</dbReference>
<evidence type="ECO:0000256" key="4">
    <source>
        <dbReference type="ARBA" id="ARBA00023242"/>
    </source>
</evidence>
<name>A0A484LAR9_9ASTE</name>
<dbReference type="InterPro" id="IPR021827">
    <property type="entry name" value="Nup186/Nup192/Nup205"/>
</dbReference>
<proteinExistence type="inferred from homology"/>
<dbReference type="OrthoDB" id="2019644at2759"/>
<evidence type="ECO:0000256" key="1">
    <source>
        <dbReference type="ARBA" id="ARBA00004123"/>
    </source>
</evidence>
<comment type="similarity">
    <text evidence="2">Belongs to the NUP186/NUP192/NUP205 family.</text>
</comment>
<keyword evidence="4" id="KW-0539">Nucleus</keyword>
<dbReference type="PANTHER" id="PTHR31344:SF0">
    <property type="entry name" value="NUCLEAR PORE COMPLEX PROTEIN NUP205"/>
    <property type="match status" value="1"/>
</dbReference>